<evidence type="ECO:0000259" key="5">
    <source>
        <dbReference type="PROSITE" id="PS50280"/>
    </source>
</evidence>
<feature type="region of interest" description="Disordered" evidence="4">
    <location>
        <begin position="337"/>
        <end position="357"/>
    </location>
</feature>
<feature type="compositionally biased region" description="Acidic residues" evidence="4">
    <location>
        <begin position="339"/>
        <end position="357"/>
    </location>
</feature>
<dbReference type="PROSITE" id="PS50280">
    <property type="entry name" value="SET"/>
    <property type="match status" value="1"/>
</dbReference>
<proteinExistence type="predicted"/>
<dbReference type="EMBL" id="CAJNNW010034323">
    <property type="protein sequence ID" value="CAE8722337.1"/>
    <property type="molecule type" value="Genomic_DNA"/>
</dbReference>
<organism evidence="6 7">
    <name type="scientific">Polarella glacialis</name>
    <name type="common">Dinoflagellate</name>
    <dbReference type="NCBI Taxonomy" id="89957"/>
    <lineage>
        <taxon>Eukaryota</taxon>
        <taxon>Sar</taxon>
        <taxon>Alveolata</taxon>
        <taxon>Dinophyceae</taxon>
        <taxon>Suessiales</taxon>
        <taxon>Suessiaceae</taxon>
        <taxon>Polarella</taxon>
    </lineage>
</organism>
<dbReference type="PANTHER" id="PTHR46402">
    <property type="entry name" value="SET AND MYND DOMAIN-CONTAINING PROTEIN 5"/>
    <property type="match status" value="1"/>
</dbReference>
<dbReference type="AlphaFoldDB" id="A0A813L698"/>
<sequence length="473" mass="52383">MECILKKEYDPAREVLRSSIARGVNTRVAEQYGKVLEEFLQRRDEIENPVILARYNACEVRVSSDKTGRGLFVPAYQPWGAQLWKERPLAFIQSPCSRKCAQVCRACLSPVGSLASQLRHLDLGPVPPGAEDLLLDQFEDRYWERKLREVVNGEIVQCAESACSEVFCSKECRDWALGGESSHSVLCAGRLPAASFEALQELEQFADDVDTEHLLLLAHVVAQMLLRRKAGDAIEEVKRRFLQFISSPWEEMAEGTPEDTPELRREHLEKATVLLQRIFAGEELASELLEPTVLSSLMGSFELVNMCIALPHPLNRHGDKLCELLGGDVLAKIAKNQEQVEDDDSDVEGDADDEGESQAEALEAARTGSLFGNVIGTALCEALAFTNHSCLPNCRIDFATAGQAEAPGPGLWVYSVTRRPLVPGDEVLMSYVPSVVGRPLEVRQEKMRKFGFPCSCRTCETDKALAAEGDVVF</sequence>
<evidence type="ECO:0000256" key="4">
    <source>
        <dbReference type="SAM" id="MobiDB-lite"/>
    </source>
</evidence>
<accession>A0A813L698</accession>
<evidence type="ECO:0000313" key="7">
    <source>
        <dbReference type="Proteomes" id="UP000626109"/>
    </source>
</evidence>
<dbReference type="Proteomes" id="UP000626109">
    <property type="component" value="Unassembled WGS sequence"/>
</dbReference>
<feature type="domain" description="SET" evidence="5">
    <location>
        <begin position="56"/>
        <end position="432"/>
    </location>
</feature>
<evidence type="ECO:0000256" key="3">
    <source>
        <dbReference type="ARBA" id="ARBA00022691"/>
    </source>
</evidence>
<dbReference type="Gene3D" id="2.170.270.10">
    <property type="entry name" value="SET domain"/>
    <property type="match status" value="1"/>
</dbReference>
<protein>
    <recommendedName>
        <fullName evidence="5">SET domain-containing protein</fullName>
    </recommendedName>
</protein>
<evidence type="ECO:0000256" key="1">
    <source>
        <dbReference type="ARBA" id="ARBA00022603"/>
    </source>
</evidence>
<evidence type="ECO:0000256" key="2">
    <source>
        <dbReference type="ARBA" id="ARBA00022679"/>
    </source>
</evidence>
<keyword evidence="3" id="KW-0949">S-adenosyl-L-methionine</keyword>
<reference evidence="6" key="1">
    <citation type="submission" date="2021-02" db="EMBL/GenBank/DDBJ databases">
        <authorList>
            <person name="Dougan E. K."/>
            <person name="Rhodes N."/>
            <person name="Thang M."/>
            <person name="Chan C."/>
        </authorList>
    </citation>
    <scope>NUCLEOTIDE SEQUENCE</scope>
</reference>
<keyword evidence="2" id="KW-0808">Transferase</keyword>
<gene>
    <name evidence="6" type="ORF">PGLA2088_LOCUS42452</name>
</gene>
<evidence type="ECO:0000313" key="6">
    <source>
        <dbReference type="EMBL" id="CAE8722337.1"/>
    </source>
</evidence>
<comment type="caution">
    <text evidence="6">The sequence shown here is derived from an EMBL/GenBank/DDBJ whole genome shotgun (WGS) entry which is preliminary data.</text>
</comment>
<dbReference type="PANTHER" id="PTHR46402:SF2">
    <property type="entry name" value="HISTONE-LYSINE N-TRIMETHYLTRANSFERASE SMYD5"/>
    <property type="match status" value="1"/>
</dbReference>
<dbReference type="GO" id="GO:0045814">
    <property type="term" value="P:negative regulation of gene expression, epigenetic"/>
    <property type="evidence" value="ECO:0007669"/>
    <property type="project" value="TreeGrafter"/>
</dbReference>
<dbReference type="GO" id="GO:0042799">
    <property type="term" value="F:histone H4K20 methyltransferase activity"/>
    <property type="evidence" value="ECO:0007669"/>
    <property type="project" value="TreeGrafter"/>
</dbReference>
<keyword evidence="1" id="KW-0489">Methyltransferase</keyword>
<dbReference type="InterPro" id="IPR001214">
    <property type="entry name" value="SET_dom"/>
</dbReference>
<dbReference type="InterPro" id="IPR046341">
    <property type="entry name" value="SET_dom_sf"/>
</dbReference>
<dbReference type="GO" id="GO:0032259">
    <property type="term" value="P:methylation"/>
    <property type="evidence" value="ECO:0007669"/>
    <property type="project" value="UniProtKB-KW"/>
</dbReference>
<dbReference type="Pfam" id="PF00856">
    <property type="entry name" value="SET"/>
    <property type="match status" value="1"/>
</dbReference>
<dbReference type="SUPFAM" id="SSF82199">
    <property type="entry name" value="SET domain"/>
    <property type="match status" value="1"/>
</dbReference>
<name>A0A813L698_POLGL</name>